<evidence type="ECO:0000256" key="4">
    <source>
        <dbReference type="ARBA" id="ARBA00030169"/>
    </source>
</evidence>
<dbReference type="SUPFAM" id="SSF89562">
    <property type="entry name" value="RraA-like"/>
    <property type="match status" value="1"/>
</dbReference>
<dbReference type="InterPro" id="IPR036704">
    <property type="entry name" value="RraA/RraA-like_sf"/>
</dbReference>
<keyword evidence="6" id="KW-1185">Reference proteome</keyword>
<dbReference type="InterPro" id="IPR005493">
    <property type="entry name" value="RraA/RraA-like"/>
</dbReference>
<dbReference type="Pfam" id="PF03737">
    <property type="entry name" value="RraA-like"/>
    <property type="match status" value="1"/>
</dbReference>
<proteinExistence type="predicted"/>
<dbReference type="Proteomes" id="UP001500975">
    <property type="component" value="Unassembled WGS sequence"/>
</dbReference>
<dbReference type="Gene3D" id="3.50.30.40">
    <property type="entry name" value="Ribonuclease E inhibitor RraA/RraA-like"/>
    <property type="match status" value="1"/>
</dbReference>
<name>A0ABP8H5D6_9BURK</name>
<comment type="cofactor">
    <cofactor evidence="1">
        <name>a divalent metal cation</name>
        <dbReference type="ChEBI" id="CHEBI:60240"/>
    </cofactor>
</comment>
<evidence type="ECO:0000256" key="2">
    <source>
        <dbReference type="ARBA" id="ARBA00016549"/>
    </source>
</evidence>
<evidence type="ECO:0000313" key="6">
    <source>
        <dbReference type="Proteomes" id="UP001500975"/>
    </source>
</evidence>
<evidence type="ECO:0000313" key="5">
    <source>
        <dbReference type="EMBL" id="GAA4334586.1"/>
    </source>
</evidence>
<gene>
    <name evidence="5" type="ORF">GCM10023165_10500</name>
</gene>
<dbReference type="PANTHER" id="PTHR33254">
    <property type="entry name" value="4-HYDROXY-4-METHYL-2-OXOGLUTARATE ALDOLASE 3-RELATED"/>
    <property type="match status" value="1"/>
</dbReference>
<comment type="caution">
    <text evidence="5">The sequence shown here is derived from an EMBL/GenBank/DDBJ whole genome shotgun (WGS) entry which is preliminary data.</text>
</comment>
<organism evidence="5 6">
    <name type="scientific">Variovorax defluvii</name>
    <dbReference type="NCBI Taxonomy" id="913761"/>
    <lineage>
        <taxon>Bacteria</taxon>
        <taxon>Pseudomonadati</taxon>
        <taxon>Pseudomonadota</taxon>
        <taxon>Betaproteobacteria</taxon>
        <taxon>Burkholderiales</taxon>
        <taxon>Comamonadaceae</taxon>
        <taxon>Variovorax</taxon>
    </lineage>
</organism>
<evidence type="ECO:0000256" key="3">
    <source>
        <dbReference type="ARBA" id="ARBA00029596"/>
    </source>
</evidence>
<sequence>MSPSIRAHFQDRRVAGTAITVRVPGMDGSMVHYAVGKARRGDFVVIDRCGDETIATLGGAVAYAAKVAGVAGIIVDGLVTDLGELRQYGVPVWSKGTSAVTVKSLGVGGEFCVPVTCGSVAVKPGDAIVADENGVLVLPVADIEASARRALKMMSDEKLTLKRLDAGEKYPDIMGTSTLIAKAMGAQA</sequence>
<evidence type="ECO:0000256" key="1">
    <source>
        <dbReference type="ARBA" id="ARBA00001968"/>
    </source>
</evidence>
<dbReference type="EMBL" id="BAABGJ010000009">
    <property type="protein sequence ID" value="GAA4334586.1"/>
    <property type="molecule type" value="Genomic_DNA"/>
</dbReference>
<protein>
    <recommendedName>
        <fullName evidence="2">Putative 4-hydroxy-4-methyl-2-oxoglutarate aldolase</fullName>
    </recommendedName>
    <alternativeName>
        <fullName evidence="3">Regulator of ribonuclease activity homolog</fullName>
    </alternativeName>
    <alternativeName>
        <fullName evidence="4">RraA-like protein</fullName>
    </alternativeName>
</protein>
<accession>A0ABP8H5D6</accession>
<dbReference type="PANTHER" id="PTHR33254:SF4">
    <property type="entry name" value="4-HYDROXY-4-METHYL-2-OXOGLUTARATE ALDOLASE 3-RELATED"/>
    <property type="match status" value="1"/>
</dbReference>
<reference evidence="6" key="1">
    <citation type="journal article" date="2019" name="Int. J. Syst. Evol. Microbiol.">
        <title>The Global Catalogue of Microorganisms (GCM) 10K type strain sequencing project: providing services to taxonomists for standard genome sequencing and annotation.</title>
        <authorList>
            <consortium name="The Broad Institute Genomics Platform"/>
            <consortium name="The Broad Institute Genome Sequencing Center for Infectious Disease"/>
            <person name="Wu L."/>
            <person name="Ma J."/>
        </authorList>
    </citation>
    <scope>NUCLEOTIDE SEQUENCE [LARGE SCALE GENOMIC DNA]</scope>
    <source>
        <strain evidence="6">JCM 17804</strain>
    </source>
</reference>
<dbReference type="CDD" id="cd16841">
    <property type="entry name" value="RraA_family"/>
    <property type="match status" value="1"/>
</dbReference>